<evidence type="ECO:0000256" key="1">
    <source>
        <dbReference type="SAM" id="Phobius"/>
    </source>
</evidence>
<evidence type="ECO:0000313" key="3">
    <source>
        <dbReference type="Proteomes" id="UP001153148"/>
    </source>
</evidence>
<organism evidence="2 3">
    <name type="scientific">Timema podura</name>
    <name type="common">Walking stick</name>
    <dbReference type="NCBI Taxonomy" id="61482"/>
    <lineage>
        <taxon>Eukaryota</taxon>
        <taxon>Metazoa</taxon>
        <taxon>Ecdysozoa</taxon>
        <taxon>Arthropoda</taxon>
        <taxon>Hexapoda</taxon>
        <taxon>Insecta</taxon>
        <taxon>Pterygota</taxon>
        <taxon>Neoptera</taxon>
        <taxon>Polyneoptera</taxon>
        <taxon>Phasmatodea</taxon>
        <taxon>Timematodea</taxon>
        <taxon>Timematoidea</taxon>
        <taxon>Timematidae</taxon>
        <taxon>Timema</taxon>
    </lineage>
</organism>
<sequence>MLITPFVEDVKQKEVGVYKVGKETTKIFSELQIVLQQQTNRMKIFLSVLAVTLLAALTAGLPLEPEIKFTTSTVAPLDPDHVPSSVCRSMIPSHGASTPQNGV</sequence>
<dbReference type="EMBL" id="CAJPIN010046849">
    <property type="protein sequence ID" value="CAG2065795.1"/>
    <property type="molecule type" value="Genomic_DNA"/>
</dbReference>
<accession>A0ABN7PI45</accession>
<feature type="non-terminal residue" evidence="2">
    <location>
        <position position="103"/>
    </location>
</feature>
<reference evidence="2" key="1">
    <citation type="submission" date="2021-03" db="EMBL/GenBank/DDBJ databases">
        <authorList>
            <person name="Tran Van P."/>
        </authorList>
    </citation>
    <scope>NUCLEOTIDE SEQUENCE</scope>
</reference>
<keyword evidence="1" id="KW-0472">Membrane</keyword>
<name>A0ABN7PI45_TIMPD</name>
<keyword evidence="1" id="KW-1133">Transmembrane helix</keyword>
<feature type="transmembrane region" description="Helical" evidence="1">
    <location>
        <begin position="44"/>
        <end position="63"/>
    </location>
</feature>
<evidence type="ECO:0000313" key="2">
    <source>
        <dbReference type="EMBL" id="CAG2065795.1"/>
    </source>
</evidence>
<dbReference type="Proteomes" id="UP001153148">
    <property type="component" value="Unassembled WGS sequence"/>
</dbReference>
<proteinExistence type="predicted"/>
<gene>
    <name evidence="2" type="ORF">TPAB3V08_LOCUS12738</name>
</gene>
<keyword evidence="3" id="KW-1185">Reference proteome</keyword>
<protein>
    <submittedName>
        <fullName evidence="2">Uncharacterized protein</fullName>
    </submittedName>
</protein>
<keyword evidence="1" id="KW-0812">Transmembrane</keyword>
<comment type="caution">
    <text evidence="2">The sequence shown here is derived from an EMBL/GenBank/DDBJ whole genome shotgun (WGS) entry which is preliminary data.</text>
</comment>